<feature type="transmembrane region" description="Helical" evidence="1">
    <location>
        <begin position="177"/>
        <end position="196"/>
    </location>
</feature>
<name>A0A9P5NIU7_GYMJU</name>
<reference evidence="2" key="1">
    <citation type="submission" date="2020-11" db="EMBL/GenBank/DDBJ databases">
        <authorList>
            <consortium name="DOE Joint Genome Institute"/>
            <person name="Ahrendt S."/>
            <person name="Riley R."/>
            <person name="Andreopoulos W."/>
            <person name="LaButti K."/>
            <person name="Pangilinan J."/>
            <person name="Ruiz-duenas F.J."/>
            <person name="Barrasa J.M."/>
            <person name="Sanchez-Garcia M."/>
            <person name="Camarero S."/>
            <person name="Miyauchi S."/>
            <person name="Serrano A."/>
            <person name="Linde D."/>
            <person name="Babiker R."/>
            <person name="Drula E."/>
            <person name="Ayuso-Fernandez I."/>
            <person name="Pacheco R."/>
            <person name="Padilla G."/>
            <person name="Ferreira P."/>
            <person name="Barriuso J."/>
            <person name="Kellner H."/>
            <person name="Castanera R."/>
            <person name="Alfaro M."/>
            <person name="Ramirez L."/>
            <person name="Pisabarro A.G."/>
            <person name="Kuo A."/>
            <person name="Tritt A."/>
            <person name="Lipzen A."/>
            <person name="He G."/>
            <person name="Yan M."/>
            <person name="Ng V."/>
            <person name="Cullen D."/>
            <person name="Martin F."/>
            <person name="Rosso M.-N."/>
            <person name="Henrissat B."/>
            <person name="Hibbett D."/>
            <person name="Martinez A.T."/>
            <person name="Grigoriev I.V."/>
        </authorList>
    </citation>
    <scope>NUCLEOTIDE SEQUENCE</scope>
    <source>
        <strain evidence="2">AH 44721</strain>
    </source>
</reference>
<evidence type="ECO:0000313" key="2">
    <source>
        <dbReference type="EMBL" id="KAF8896783.1"/>
    </source>
</evidence>
<organism evidence="2 3">
    <name type="scientific">Gymnopilus junonius</name>
    <name type="common">Spectacular rustgill mushroom</name>
    <name type="synonym">Gymnopilus spectabilis subsp. junonius</name>
    <dbReference type="NCBI Taxonomy" id="109634"/>
    <lineage>
        <taxon>Eukaryota</taxon>
        <taxon>Fungi</taxon>
        <taxon>Dikarya</taxon>
        <taxon>Basidiomycota</taxon>
        <taxon>Agaricomycotina</taxon>
        <taxon>Agaricomycetes</taxon>
        <taxon>Agaricomycetidae</taxon>
        <taxon>Agaricales</taxon>
        <taxon>Agaricineae</taxon>
        <taxon>Hymenogastraceae</taxon>
        <taxon>Gymnopilus</taxon>
    </lineage>
</organism>
<gene>
    <name evidence="2" type="ORF">CPB84DRAFT_1781839</name>
</gene>
<evidence type="ECO:0000313" key="3">
    <source>
        <dbReference type="Proteomes" id="UP000724874"/>
    </source>
</evidence>
<feature type="non-terminal residue" evidence="2">
    <location>
        <position position="437"/>
    </location>
</feature>
<accession>A0A9P5NIU7</accession>
<dbReference type="AlphaFoldDB" id="A0A9P5NIU7"/>
<feature type="transmembrane region" description="Helical" evidence="1">
    <location>
        <begin position="328"/>
        <end position="352"/>
    </location>
</feature>
<keyword evidence="1" id="KW-1133">Transmembrane helix</keyword>
<dbReference type="OrthoDB" id="9451547at2759"/>
<feature type="transmembrane region" description="Helical" evidence="1">
    <location>
        <begin position="56"/>
        <end position="76"/>
    </location>
</feature>
<dbReference type="EMBL" id="JADNYJ010000059">
    <property type="protein sequence ID" value="KAF8896783.1"/>
    <property type="molecule type" value="Genomic_DNA"/>
</dbReference>
<feature type="transmembrane region" description="Helical" evidence="1">
    <location>
        <begin position="389"/>
        <end position="409"/>
    </location>
</feature>
<protein>
    <submittedName>
        <fullName evidence="2">Uncharacterized protein</fullName>
    </submittedName>
</protein>
<dbReference type="PANTHER" id="PTHR35043:SF7">
    <property type="entry name" value="TRANSCRIPTION FACTOR DOMAIN-CONTAINING PROTEIN"/>
    <property type="match status" value="1"/>
</dbReference>
<keyword evidence="3" id="KW-1185">Reference proteome</keyword>
<keyword evidence="1" id="KW-0812">Transmembrane</keyword>
<proteinExistence type="predicted"/>
<keyword evidence="1" id="KW-0472">Membrane</keyword>
<feature type="transmembrane region" description="Helical" evidence="1">
    <location>
        <begin position="147"/>
        <end position="165"/>
    </location>
</feature>
<comment type="caution">
    <text evidence="2">The sequence shown here is derived from an EMBL/GenBank/DDBJ whole genome shotgun (WGS) entry which is preliminary data.</text>
</comment>
<dbReference type="PANTHER" id="PTHR35043">
    <property type="entry name" value="TRANSCRIPTION FACTOR DOMAIN-CONTAINING PROTEIN"/>
    <property type="match status" value="1"/>
</dbReference>
<evidence type="ECO:0000256" key="1">
    <source>
        <dbReference type="SAM" id="Phobius"/>
    </source>
</evidence>
<feature type="transmembrane region" description="Helical" evidence="1">
    <location>
        <begin position="15"/>
        <end position="35"/>
    </location>
</feature>
<dbReference type="Proteomes" id="UP000724874">
    <property type="component" value="Unassembled WGS sequence"/>
</dbReference>
<sequence>LNSIPPLTERLYHRSIWDILWSCLFTIFLCSWVSLHPNIPPKGEKREMKWLRRSELFAWSIIGPELVVVWALRQWISARKLADKYHGRGWTKTHGYFIQMGGFMLHDNNGAVGVLCSEHLERFLSIGVVDFPTITNEDIQAMAKSNGFLNFLVIIQTAWFIIQCITRKVQGLAITELELVSLSFVLIYSIVGLLWWNKPMNVRATVPIYLKHEVMNNDRAIQEEIKRRIYAIAFDGSRKCVVEAGHGKSILRDSKASATLLLYANKIVHKAGLTLSGLLYRWPRAGIIAIGLRITDFTSAGDVRSGELSVNSFYAYHPYTIGSQEHFALLWFPTVVAIAFGAIHCAGWNFFFPSFTEGITWRVSAAIITGVPAEHFLDGNNLAVSMANIIAICGALIFLPLFAIARIAIMVEAVISLRDLPTEALIAVSWTLVLPHI</sequence>